<dbReference type="PANTHER" id="PTHR37542">
    <property type="entry name" value="HELO DOMAIN-CONTAINING PROTEIN-RELATED"/>
    <property type="match status" value="1"/>
</dbReference>
<evidence type="ECO:0000259" key="1">
    <source>
        <dbReference type="PROSITE" id="PS50011"/>
    </source>
</evidence>
<evidence type="ECO:0000313" key="2">
    <source>
        <dbReference type="EMBL" id="KAK3365330.1"/>
    </source>
</evidence>
<feature type="domain" description="Protein kinase" evidence="1">
    <location>
        <begin position="107"/>
        <end position="417"/>
    </location>
</feature>
<dbReference type="Pfam" id="PF24476">
    <property type="entry name" value="DUF7580"/>
    <property type="match status" value="1"/>
</dbReference>
<dbReference type="SUPFAM" id="SSF56112">
    <property type="entry name" value="Protein kinase-like (PK-like)"/>
    <property type="match status" value="2"/>
</dbReference>
<dbReference type="InterPro" id="IPR000719">
    <property type="entry name" value="Prot_kinase_dom"/>
</dbReference>
<proteinExistence type="predicted"/>
<name>A0AAE0JWG3_9PEZI</name>
<reference evidence="2" key="1">
    <citation type="journal article" date="2023" name="Mol. Phylogenet. Evol.">
        <title>Genome-scale phylogeny and comparative genomics of the fungal order Sordariales.</title>
        <authorList>
            <person name="Hensen N."/>
            <person name="Bonometti L."/>
            <person name="Westerberg I."/>
            <person name="Brannstrom I.O."/>
            <person name="Guillou S."/>
            <person name="Cros-Aarteil S."/>
            <person name="Calhoun S."/>
            <person name="Haridas S."/>
            <person name="Kuo A."/>
            <person name="Mondo S."/>
            <person name="Pangilinan J."/>
            <person name="Riley R."/>
            <person name="LaButti K."/>
            <person name="Andreopoulos B."/>
            <person name="Lipzen A."/>
            <person name="Chen C."/>
            <person name="Yan M."/>
            <person name="Daum C."/>
            <person name="Ng V."/>
            <person name="Clum A."/>
            <person name="Steindorff A."/>
            <person name="Ohm R.A."/>
            <person name="Martin F."/>
            <person name="Silar P."/>
            <person name="Natvig D.O."/>
            <person name="Lalanne C."/>
            <person name="Gautier V."/>
            <person name="Ament-Velasquez S.L."/>
            <person name="Kruys A."/>
            <person name="Hutchinson M.I."/>
            <person name="Powell A.J."/>
            <person name="Barry K."/>
            <person name="Miller A.N."/>
            <person name="Grigoriev I.V."/>
            <person name="Debuchy R."/>
            <person name="Gladieux P."/>
            <person name="Hiltunen Thoren M."/>
            <person name="Johannesson H."/>
        </authorList>
    </citation>
    <scope>NUCLEOTIDE SEQUENCE</scope>
    <source>
        <strain evidence="2">CBS 958.72</strain>
    </source>
</reference>
<reference evidence="2" key="2">
    <citation type="submission" date="2023-06" db="EMBL/GenBank/DDBJ databases">
        <authorList>
            <consortium name="Lawrence Berkeley National Laboratory"/>
            <person name="Haridas S."/>
            <person name="Hensen N."/>
            <person name="Bonometti L."/>
            <person name="Westerberg I."/>
            <person name="Brannstrom I.O."/>
            <person name="Guillou S."/>
            <person name="Cros-Aarteil S."/>
            <person name="Calhoun S."/>
            <person name="Kuo A."/>
            <person name="Mondo S."/>
            <person name="Pangilinan J."/>
            <person name="Riley R."/>
            <person name="Labutti K."/>
            <person name="Andreopoulos B."/>
            <person name="Lipzen A."/>
            <person name="Chen C."/>
            <person name="Yanf M."/>
            <person name="Daum C."/>
            <person name="Ng V."/>
            <person name="Clum A."/>
            <person name="Steindorff A."/>
            <person name="Ohm R."/>
            <person name="Martin F."/>
            <person name="Silar P."/>
            <person name="Natvig D."/>
            <person name="Lalanne C."/>
            <person name="Gautier V."/>
            <person name="Ament-Velasquez S.L."/>
            <person name="Kruys A."/>
            <person name="Hutchinson M.I."/>
            <person name="Powell A.J."/>
            <person name="Barry K."/>
            <person name="Miller A.N."/>
            <person name="Grigoriev I.V."/>
            <person name="Debuchy R."/>
            <person name="Gladieux P."/>
            <person name="Thoren M.H."/>
            <person name="Johannesson H."/>
        </authorList>
    </citation>
    <scope>NUCLEOTIDE SEQUENCE</scope>
    <source>
        <strain evidence="2">CBS 958.72</strain>
    </source>
</reference>
<dbReference type="Proteomes" id="UP001287356">
    <property type="component" value="Unassembled WGS sequence"/>
</dbReference>
<dbReference type="Gene3D" id="1.10.510.10">
    <property type="entry name" value="Transferase(Phosphotransferase) domain 1"/>
    <property type="match status" value="2"/>
</dbReference>
<dbReference type="InterPro" id="IPR056002">
    <property type="entry name" value="DUF7580"/>
</dbReference>
<accession>A0AAE0JWG3</accession>
<dbReference type="InterPro" id="IPR011009">
    <property type="entry name" value="Kinase-like_dom_sf"/>
</dbReference>
<keyword evidence="3" id="KW-1185">Reference proteome</keyword>
<sequence length="971" mass="108614">MMDGNPLPHLQKLIRDTKRRNYLDQTFFVHDDLRRAISPTLVADVLSTAVPGVLKHQLARASQLIVEGALRVFCVLVVTNQVSLIPEFQAHSITDSRLPIRTKDELRHIAPELDIAAFMETQWQFAPWSFKKDALHVILPDETILPFLRIRGTKMFNNERECLELYATIRHPNILPLLATYTIAGEHAMLFPFFHMDMETFFAREMGFGCFGDDTTFVAAIAALASALRAVHEANQRCKFTPTLTTQYGYHHDIRPANILVTPTTFILADFGLSHHTPPGNEPSRVFVKNIGHYVAPESMDENMEPQQVGRACDIWALGCLVSELATYLERGAAGVKKFRARRVLPNFYSIPFKNGYFFDGAPPSLRQGVSEWLASLAAKPQHPIVSNLAAFCRNALQPDLASRPSIEACSLQLSYIHATHLYQMACSLLQGILAGNPPSSTVPDHAITEGYLELARLQAFGGVMDMNNSNAYQSSLFRNASVGAFIVERLSTILHTLDHCKSTLADTKKQVVESKSRPIDGTGHLIDLKVVDNTFHTALDELCGTLSSSNEQYLSSLWWKQLLQTCRENYSSLEPVEQDIKSLQNASYDSMELHLRIERLEQALRQEIEIPGTTGGNLVLGQSQIEVLRAFSRNHSLAFYKPSETASSGSNQDGSGSTDSSQSAIVEWVFVSQMGESESEYERVQKVLMLAELLSCPKPKGLRVLRCAGLLPLNSQERNNEYGFVYVFPSPCSSPPIPLRQLLSGAERQLAPTLENKFSIAKALSSSIFELHCCGWLHRNISSENVIFFAPANGAKEKAGAGETPDMNDPYIIGFHHSRPDGHVYCSDIRSAEDVNPDAVFYQHPEYGDNTNARFEKPHDYYGLGMVLLEIAFWRSCQNMWQEEKKRHQAMDRRAFKDKLVKRFVPRLAAVMGTAYMEAVLACVSAKTPEPEISQEKRPLFDARCFISGTKKKKIMINATILKVASQYTS</sequence>
<gene>
    <name evidence="2" type="ORF">B0T24DRAFT_670706</name>
</gene>
<organism evidence="2 3">
    <name type="scientific">Lasiosphaeria ovina</name>
    <dbReference type="NCBI Taxonomy" id="92902"/>
    <lineage>
        <taxon>Eukaryota</taxon>
        <taxon>Fungi</taxon>
        <taxon>Dikarya</taxon>
        <taxon>Ascomycota</taxon>
        <taxon>Pezizomycotina</taxon>
        <taxon>Sordariomycetes</taxon>
        <taxon>Sordariomycetidae</taxon>
        <taxon>Sordariales</taxon>
        <taxon>Lasiosphaeriaceae</taxon>
        <taxon>Lasiosphaeria</taxon>
    </lineage>
</organism>
<dbReference type="PROSITE" id="PS50011">
    <property type="entry name" value="PROTEIN_KINASE_DOM"/>
    <property type="match status" value="1"/>
</dbReference>
<dbReference type="Pfam" id="PF00069">
    <property type="entry name" value="Pkinase"/>
    <property type="match status" value="1"/>
</dbReference>
<dbReference type="GO" id="GO:0005524">
    <property type="term" value="F:ATP binding"/>
    <property type="evidence" value="ECO:0007669"/>
    <property type="project" value="InterPro"/>
</dbReference>
<evidence type="ECO:0000313" key="3">
    <source>
        <dbReference type="Proteomes" id="UP001287356"/>
    </source>
</evidence>
<dbReference type="PANTHER" id="PTHR37542:SF3">
    <property type="entry name" value="PRION-INHIBITION AND PROPAGATION HELO DOMAIN-CONTAINING PROTEIN"/>
    <property type="match status" value="1"/>
</dbReference>
<dbReference type="GO" id="GO:0004672">
    <property type="term" value="F:protein kinase activity"/>
    <property type="evidence" value="ECO:0007669"/>
    <property type="project" value="InterPro"/>
</dbReference>
<dbReference type="EMBL" id="JAULSN010000009">
    <property type="protein sequence ID" value="KAK3365330.1"/>
    <property type="molecule type" value="Genomic_DNA"/>
</dbReference>
<comment type="caution">
    <text evidence="2">The sequence shown here is derived from an EMBL/GenBank/DDBJ whole genome shotgun (WGS) entry which is preliminary data.</text>
</comment>
<dbReference type="SMART" id="SM00220">
    <property type="entry name" value="S_TKc"/>
    <property type="match status" value="1"/>
</dbReference>
<dbReference type="AlphaFoldDB" id="A0AAE0JWG3"/>
<protein>
    <recommendedName>
        <fullName evidence="1">Protein kinase domain-containing protein</fullName>
    </recommendedName>
</protein>